<accession>A0A3P6HRF3</accession>
<feature type="region of interest" description="Disordered" evidence="1">
    <location>
        <begin position="22"/>
        <end position="149"/>
    </location>
</feature>
<reference evidence="2 3" key="1">
    <citation type="submission" date="2018-10" db="EMBL/GenBank/DDBJ databases">
        <authorList>
            <consortium name="Pathogen Informatics"/>
        </authorList>
    </citation>
    <scope>NUCLEOTIDE SEQUENCE [LARGE SCALE GENOMIC DNA]</scope>
</reference>
<proteinExistence type="predicted"/>
<evidence type="ECO:0000313" key="2">
    <source>
        <dbReference type="EMBL" id="VDD77866.1"/>
    </source>
</evidence>
<protein>
    <submittedName>
        <fullName evidence="2">Uncharacterized protein</fullName>
    </submittedName>
</protein>
<gene>
    <name evidence="2" type="ORF">MCOS_LOCUS3869</name>
</gene>
<keyword evidence="3" id="KW-1185">Reference proteome</keyword>
<dbReference type="EMBL" id="UXSR01001068">
    <property type="protein sequence ID" value="VDD77866.1"/>
    <property type="molecule type" value="Genomic_DNA"/>
</dbReference>
<feature type="compositionally biased region" description="Basic and acidic residues" evidence="1">
    <location>
        <begin position="51"/>
        <end position="63"/>
    </location>
</feature>
<organism evidence="2 3">
    <name type="scientific">Mesocestoides corti</name>
    <name type="common">Flatworm</name>
    <dbReference type="NCBI Taxonomy" id="53468"/>
    <lineage>
        <taxon>Eukaryota</taxon>
        <taxon>Metazoa</taxon>
        <taxon>Spiralia</taxon>
        <taxon>Lophotrochozoa</taxon>
        <taxon>Platyhelminthes</taxon>
        <taxon>Cestoda</taxon>
        <taxon>Eucestoda</taxon>
        <taxon>Cyclophyllidea</taxon>
        <taxon>Mesocestoididae</taxon>
        <taxon>Mesocestoides</taxon>
    </lineage>
</organism>
<dbReference type="OrthoDB" id="538223at2759"/>
<evidence type="ECO:0000256" key="1">
    <source>
        <dbReference type="SAM" id="MobiDB-lite"/>
    </source>
</evidence>
<dbReference type="AlphaFoldDB" id="A0A3P6HRF3"/>
<sequence length="149" mass="16503">MRSSAGLNIDTCFSCCCYRRTPSRSSQVVEETPTKGRIASQQPADTHQPIIRKDPKLTADGKRKPPMAVESHPEYQKAFNSRPKLLRTPEHKRITNSMDPIDVRSGDRTPNSRPSKSRPTSGEVENDHLCAPDDPADGHYATPHVNGAD</sequence>
<name>A0A3P6HRF3_MESCO</name>
<dbReference type="STRING" id="53468.A0A3P6HRF3"/>
<evidence type="ECO:0000313" key="3">
    <source>
        <dbReference type="Proteomes" id="UP000267029"/>
    </source>
</evidence>
<dbReference type="Proteomes" id="UP000267029">
    <property type="component" value="Unassembled WGS sequence"/>
</dbReference>
<feature type="compositionally biased region" description="Polar residues" evidence="1">
    <location>
        <begin position="108"/>
        <end position="120"/>
    </location>
</feature>